<dbReference type="PANTHER" id="PTHR24305">
    <property type="entry name" value="CYTOCHROME P450"/>
    <property type="match status" value="1"/>
</dbReference>
<keyword evidence="3" id="KW-1185">Reference proteome</keyword>
<dbReference type="SUPFAM" id="SSF48264">
    <property type="entry name" value="Cytochrome P450"/>
    <property type="match status" value="1"/>
</dbReference>
<name>A0A2I1BXX3_ASPN1</name>
<dbReference type="Pfam" id="PF00067">
    <property type="entry name" value="p450"/>
    <property type="match status" value="1"/>
</dbReference>
<dbReference type="VEuPathDB" id="FungiDB:P174DRAFT_424406"/>
<dbReference type="GeneID" id="36532524"/>
<dbReference type="RefSeq" id="XP_024678815.1">
    <property type="nucleotide sequence ID" value="XM_024825199.1"/>
</dbReference>
<dbReference type="GO" id="GO:0004497">
    <property type="term" value="F:monooxygenase activity"/>
    <property type="evidence" value="ECO:0007669"/>
    <property type="project" value="InterPro"/>
</dbReference>
<reference evidence="3" key="1">
    <citation type="journal article" date="2018" name="Proc. Natl. Acad. Sci. U.S.A.">
        <title>Linking secondary metabolites to gene clusters through genome sequencing of six diverse Aspergillus species.</title>
        <authorList>
            <person name="Kaerboelling I."/>
            <person name="Vesth T.C."/>
            <person name="Frisvad J.C."/>
            <person name="Nybo J.L."/>
            <person name="Theobald S."/>
            <person name="Kuo A."/>
            <person name="Bowyer P."/>
            <person name="Matsuda Y."/>
            <person name="Mondo S."/>
            <person name="Lyhne E.K."/>
            <person name="Kogle M.E."/>
            <person name="Clum A."/>
            <person name="Lipzen A."/>
            <person name="Salamov A."/>
            <person name="Ngan C.Y."/>
            <person name="Daum C."/>
            <person name="Chiniquy J."/>
            <person name="Barry K."/>
            <person name="LaButti K."/>
            <person name="Haridas S."/>
            <person name="Simmons B.A."/>
            <person name="Magnuson J.K."/>
            <person name="Mortensen U.H."/>
            <person name="Larsen T.O."/>
            <person name="Grigoriev I.V."/>
            <person name="Baker S.E."/>
            <person name="Andersen M.R."/>
        </authorList>
    </citation>
    <scope>NUCLEOTIDE SEQUENCE [LARGE SCALE GENOMIC DNA]</scope>
    <source>
        <strain evidence="3">IBT 16806</strain>
    </source>
</reference>
<dbReference type="STRING" id="1392255.A0A2I1BXX3"/>
<dbReference type="OrthoDB" id="3945418at2759"/>
<dbReference type="InterPro" id="IPR050121">
    <property type="entry name" value="Cytochrome_P450_monoxygenase"/>
</dbReference>
<dbReference type="GO" id="GO:0016705">
    <property type="term" value="F:oxidoreductase activity, acting on paired donors, with incorporation or reduction of molecular oxygen"/>
    <property type="evidence" value="ECO:0007669"/>
    <property type="project" value="InterPro"/>
</dbReference>
<dbReference type="GO" id="GO:0020037">
    <property type="term" value="F:heme binding"/>
    <property type="evidence" value="ECO:0007669"/>
    <property type="project" value="InterPro"/>
</dbReference>
<accession>A0A2I1BXX3</accession>
<comment type="caution">
    <text evidence="2">The sequence shown here is derived from an EMBL/GenBank/DDBJ whole genome shotgun (WGS) entry which is preliminary data.</text>
</comment>
<dbReference type="PANTHER" id="PTHR24305:SF147">
    <property type="entry name" value="P450, PUTATIVE (EUROFUNG)-RELATED"/>
    <property type="match status" value="1"/>
</dbReference>
<dbReference type="InterPro" id="IPR001128">
    <property type="entry name" value="Cyt_P450"/>
</dbReference>
<dbReference type="OMA" id="WIRAAAK"/>
<dbReference type="GO" id="GO:0005506">
    <property type="term" value="F:iron ion binding"/>
    <property type="evidence" value="ECO:0007669"/>
    <property type="project" value="InterPro"/>
</dbReference>
<evidence type="ECO:0000256" key="1">
    <source>
        <dbReference type="ARBA" id="ARBA00010617"/>
    </source>
</evidence>
<sequence length="381" mass="42950">MQIVPDWFNCLKYYDVICASSLRKREKDTVLIKQLDLDGSSFSSIDPVGSGAHPLDRLVYHFKEAHASHQVVSLDAGFAALTSDVIHRYVYGFNPANIDKKGFNAKVRDSINRLFQLAHIRYFFPLLQTIVNMMPLAVLRKVNPPAFVLAGQMNQLYHRVAAALEKPHSNPRTAAAGLPERLMNEGFALVIGGAERWLGRIEAGDASADSRATWKELEGLPYLSGVIAESPTSRYWTGESLHKSRAYGGVERQKQAFRNKYKPPSANLSYFVLADPEIFTDSHEFDPERWIRAAAKRQRLDRYMVNFCTGSWTCTGMKHDPAYAEMFLIIATLAHRFDLELYETPKENIEFARDFGTPYPAKGSLSVRITITVSSSRVHSL</sequence>
<evidence type="ECO:0000313" key="2">
    <source>
        <dbReference type="EMBL" id="PKX90220.1"/>
    </source>
</evidence>
<organism evidence="2 3">
    <name type="scientific">Aspergillus novofumigatus (strain IBT 16806)</name>
    <dbReference type="NCBI Taxonomy" id="1392255"/>
    <lineage>
        <taxon>Eukaryota</taxon>
        <taxon>Fungi</taxon>
        <taxon>Dikarya</taxon>
        <taxon>Ascomycota</taxon>
        <taxon>Pezizomycotina</taxon>
        <taxon>Eurotiomycetes</taxon>
        <taxon>Eurotiomycetidae</taxon>
        <taxon>Eurotiales</taxon>
        <taxon>Aspergillaceae</taxon>
        <taxon>Aspergillus</taxon>
        <taxon>Aspergillus subgen. Fumigati</taxon>
    </lineage>
</organism>
<comment type="similarity">
    <text evidence="1">Belongs to the cytochrome P450 family.</text>
</comment>
<dbReference type="InterPro" id="IPR036396">
    <property type="entry name" value="Cyt_P450_sf"/>
</dbReference>
<dbReference type="AlphaFoldDB" id="A0A2I1BXX3"/>
<protein>
    <submittedName>
        <fullName evidence="2">Cytochrome P450</fullName>
    </submittedName>
</protein>
<proteinExistence type="inferred from homology"/>
<dbReference type="Gene3D" id="1.10.630.10">
    <property type="entry name" value="Cytochrome P450"/>
    <property type="match status" value="1"/>
</dbReference>
<evidence type="ECO:0000313" key="3">
    <source>
        <dbReference type="Proteomes" id="UP000234474"/>
    </source>
</evidence>
<dbReference type="EMBL" id="MSZS01000008">
    <property type="protein sequence ID" value="PKX90220.1"/>
    <property type="molecule type" value="Genomic_DNA"/>
</dbReference>
<dbReference type="Proteomes" id="UP000234474">
    <property type="component" value="Unassembled WGS sequence"/>
</dbReference>
<gene>
    <name evidence="2" type="ORF">P174DRAFT_424406</name>
</gene>